<dbReference type="PANTHER" id="PTHR39963">
    <property type="entry name" value="SLL0983 PROTEIN"/>
    <property type="match status" value="1"/>
</dbReference>
<dbReference type="Pfam" id="PF05430">
    <property type="entry name" value="Methyltransf_30"/>
    <property type="match status" value="1"/>
</dbReference>
<dbReference type="AlphaFoldDB" id="A0A658QZQ1"/>
<reference evidence="2 3" key="1">
    <citation type="submission" date="2016-01" db="EMBL/GenBank/DDBJ databases">
        <authorList>
            <person name="Peeters C."/>
        </authorList>
    </citation>
    <scope>NUCLEOTIDE SEQUENCE [LARGE SCALE GENOMIC DNA]</scope>
    <source>
        <strain evidence="2">LMG 29315</strain>
    </source>
</reference>
<protein>
    <submittedName>
        <fullName evidence="2">5-methylaminomethyl-2-thiouridine methyltransferase</fullName>
    </submittedName>
</protein>
<gene>
    <name evidence="2" type="ORF">AWB72_03530</name>
</gene>
<dbReference type="OrthoDB" id="9786494at2"/>
<feature type="domain" description="MnmC-like methyltransferase" evidence="1">
    <location>
        <begin position="118"/>
        <end position="237"/>
    </location>
</feature>
<dbReference type="InterPro" id="IPR008471">
    <property type="entry name" value="MnmC-like_methylTransf"/>
</dbReference>
<dbReference type="Gene3D" id="3.40.50.150">
    <property type="entry name" value="Vaccinia Virus protein VP39"/>
    <property type="match status" value="1"/>
</dbReference>
<dbReference type="InterPro" id="IPR047785">
    <property type="entry name" value="tRNA_MNMC2"/>
</dbReference>
<dbReference type="PANTHER" id="PTHR39963:SF1">
    <property type="entry name" value="MNMC-LIKE METHYLTRANSFERASE DOMAIN-CONTAINING PROTEIN"/>
    <property type="match status" value="1"/>
</dbReference>
<dbReference type="InterPro" id="IPR029063">
    <property type="entry name" value="SAM-dependent_MTases_sf"/>
</dbReference>
<keyword evidence="3" id="KW-1185">Reference proteome</keyword>
<evidence type="ECO:0000313" key="2">
    <source>
        <dbReference type="EMBL" id="SAL35917.1"/>
    </source>
</evidence>
<dbReference type="NCBIfam" id="NF033855">
    <property type="entry name" value="tRNA_MNMC2"/>
    <property type="match status" value="1"/>
</dbReference>
<dbReference type="GO" id="GO:0032259">
    <property type="term" value="P:methylation"/>
    <property type="evidence" value="ECO:0007669"/>
    <property type="project" value="UniProtKB-KW"/>
</dbReference>
<sequence length="251" mass="27504">MNEPFSPAALAFRDDGTLYSPRHDDIYHSAAGALAQARHVFLRSNGLPERWRSKARFSIIETGFGLGINFLATWFAWRDDTSRSDTLEFLSVEKYPFSADDLQRAHEAIIGDASIMPLADELVAAWPALAPGVYRLMFDSGAVALTLVFADIADALRQALALNVDADAIYLDGFAPAKNPEMWASANFALLTRLSAPDATFATYTSSGDVKRALVQNGFEYRKVRGFGGKRAMLVGKRASIREESLCDALT</sequence>
<evidence type="ECO:0000313" key="3">
    <source>
        <dbReference type="Proteomes" id="UP000198263"/>
    </source>
</evidence>
<accession>A0A658QZQ1</accession>
<dbReference type="Proteomes" id="UP000198263">
    <property type="component" value="Unassembled WGS sequence"/>
</dbReference>
<keyword evidence="2" id="KW-0808">Transferase</keyword>
<evidence type="ECO:0000259" key="1">
    <source>
        <dbReference type="Pfam" id="PF05430"/>
    </source>
</evidence>
<organism evidence="2 3">
    <name type="scientific">Caballeronia concitans</name>
    <dbReference type="NCBI Taxonomy" id="1777133"/>
    <lineage>
        <taxon>Bacteria</taxon>
        <taxon>Pseudomonadati</taxon>
        <taxon>Pseudomonadota</taxon>
        <taxon>Betaproteobacteria</taxon>
        <taxon>Burkholderiales</taxon>
        <taxon>Burkholderiaceae</taxon>
        <taxon>Caballeronia</taxon>
    </lineage>
</organism>
<keyword evidence="2" id="KW-0489">Methyltransferase</keyword>
<dbReference type="GO" id="GO:0016645">
    <property type="term" value="F:oxidoreductase activity, acting on the CH-NH group of donors"/>
    <property type="evidence" value="ECO:0007669"/>
    <property type="project" value="InterPro"/>
</dbReference>
<proteinExistence type="predicted"/>
<name>A0A658QZQ1_9BURK</name>
<dbReference type="EMBL" id="FCNV02000007">
    <property type="protein sequence ID" value="SAL35917.1"/>
    <property type="molecule type" value="Genomic_DNA"/>
</dbReference>
<comment type="caution">
    <text evidence="2">The sequence shown here is derived from an EMBL/GenBank/DDBJ whole genome shotgun (WGS) entry which is preliminary data.</text>
</comment>
<dbReference type="GO" id="GO:0004808">
    <property type="term" value="F:tRNA (5-methylaminomethyl-2-thiouridylate)(34)-methyltransferase activity"/>
    <property type="evidence" value="ECO:0007669"/>
    <property type="project" value="InterPro"/>
</dbReference>